<reference evidence="1" key="1">
    <citation type="submission" date="2020-05" db="EMBL/GenBank/DDBJ databases">
        <title>Large-scale comparative analyses of tick genomes elucidate their genetic diversity and vector capacities.</title>
        <authorList>
            <person name="Jia N."/>
            <person name="Wang J."/>
            <person name="Shi W."/>
            <person name="Du L."/>
            <person name="Sun Y."/>
            <person name="Zhan W."/>
            <person name="Jiang J."/>
            <person name="Wang Q."/>
            <person name="Zhang B."/>
            <person name="Ji P."/>
            <person name="Sakyi L.B."/>
            <person name="Cui X."/>
            <person name="Yuan T."/>
            <person name="Jiang B."/>
            <person name="Yang W."/>
            <person name="Lam T.T.-Y."/>
            <person name="Chang Q."/>
            <person name="Ding S."/>
            <person name="Wang X."/>
            <person name="Zhu J."/>
            <person name="Ruan X."/>
            <person name="Zhao L."/>
            <person name="Wei J."/>
            <person name="Que T."/>
            <person name="Du C."/>
            <person name="Cheng J."/>
            <person name="Dai P."/>
            <person name="Han X."/>
            <person name="Huang E."/>
            <person name="Gao Y."/>
            <person name="Liu J."/>
            <person name="Shao H."/>
            <person name="Ye R."/>
            <person name="Li L."/>
            <person name="Wei W."/>
            <person name="Wang X."/>
            <person name="Wang C."/>
            <person name="Yang T."/>
            <person name="Huo Q."/>
            <person name="Li W."/>
            <person name="Guo W."/>
            <person name="Chen H."/>
            <person name="Zhou L."/>
            <person name="Ni X."/>
            <person name="Tian J."/>
            <person name="Zhou Y."/>
            <person name="Sheng Y."/>
            <person name="Liu T."/>
            <person name="Pan Y."/>
            <person name="Xia L."/>
            <person name="Li J."/>
            <person name="Zhao F."/>
            <person name="Cao W."/>
        </authorList>
    </citation>
    <scope>NUCLEOTIDE SEQUENCE</scope>
    <source>
        <strain evidence="1">Hyas-2018</strain>
    </source>
</reference>
<comment type="caution">
    <text evidence="1">The sequence shown here is derived from an EMBL/GenBank/DDBJ whole genome shotgun (WGS) entry which is preliminary data.</text>
</comment>
<proteinExistence type="predicted"/>
<dbReference type="EMBL" id="CM023481">
    <property type="protein sequence ID" value="KAH6944471.1"/>
    <property type="molecule type" value="Genomic_DNA"/>
</dbReference>
<keyword evidence="2" id="KW-1185">Reference proteome</keyword>
<evidence type="ECO:0000313" key="1">
    <source>
        <dbReference type="EMBL" id="KAH6944471.1"/>
    </source>
</evidence>
<evidence type="ECO:0000313" key="2">
    <source>
        <dbReference type="Proteomes" id="UP000821845"/>
    </source>
</evidence>
<sequence>MAPRGALLLSSFVVFALLRLIVRQLETIDSGRDNFEVAEGNDGHTDVTYMNKRSHPAPMQAVHKLIVVVAVSIAFAILVLVVRYACRKKSLEHHSSRSSSSSRLKRKRQRSPSTSSSTTDILAEDALSAENASTRKLMARDNEVCELKKESRGRSHCRHRGRCLQDSSVPPRHAPCYIKHLAANSFKHSSGLATLKDDYRSSSDCDEEVELCLYSTPGPVKADKDRSDKLLGPKKRRRLDSLARRKTGLDTDLA</sequence>
<accession>A0ACB7TE09</accession>
<gene>
    <name evidence="1" type="ORF">HPB50_003345</name>
</gene>
<name>A0ACB7TE09_HYAAI</name>
<dbReference type="Proteomes" id="UP000821845">
    <property type="component" value="Chromosome 1"/>
</dbReference>
<organism evidence="1 2">
    <name type="scientific">Hyalomma asiaticum</name>
    <name type="common">Tick</name>
    <dbReference type="NCBI Taxonomy" id="266040"/>
    <lineage>
        <taxon>Eukaryota</taxon>
        <taxon>Metazoa</taxon>
        <taxon>Ecdysozoa</taxon>
        <taxon>Arthropoda</taxon>
        <taxon>Chelicerata</taxon>
        <taxon>Arachnida</taxon>
        <taxon>Acari</taxon>
        <taxon>Parasitiformes</taxon>
        <taxon>Ixodida</taxon>
        <taxon>Ixodoidea</taxon>
        <taxon>Ixodidae</taxon>
        <taxon>Hyalomminae</taxon>
        <taxon>Hyalomma</taxon>
    </lineage>
</organism>
<protein>
    <submittedName>
        <fullName evidence="1">Uncharacterized protein</fullName>
    </submittedName>
</protein>